<dbReference type="EMBL" id="BOMN01000056">
    <property type="protein sequence ID" value="GIE21312.1"/>
    <property type="molecule type" value="Genomic_DNA"/>
</dbReference>
<dbReference type="Gene3D" id="3.40.50.720">
    <property type="entry name" value="NAD(P)-binding Rossmann-like Domain"/>
    <property type="match status" value="1"/>
</dbReference>
<feature type="region of interest" description="Disordered" evidence="3">
    <location>
        <begin position="62"/>
        <end position="84"/>
    </location>
</feature>
<protein>
    <submittedName>
        <fullName evidence="5">Oxidoreductase</fullName>
    </submittedName>
</protein>
<feature type="compositionally biased region" description="Low complexity" evidence="3">
    <location>
        <begin position="68"/>
        <end position="84"/>
    </location>
</feature>
<accession>A0ABQ3ZRY3</accession>
<dbReference type="SMART" id="SM00822">
    <property type="entry name" value="PKS_KR"/>
    <property type="match status" value="1"/>
</dbReference>
<comment type="caution">
    <text evidence="5">The sequence shown here is derived from an EMBL/GenBank/DDBJ whole genome shotgun (WGS) entry which is preliminary data.</text>
</comment>
<dbReference type="CDD" id="cd05233">
    <property type="entry name" value="SDR_c"/>
    <property type="match status" value="1"/>
</dbReference>
<dbReference type="PANTHER" id="PTHR42760">
    <property type="entry name" value="SHORT-CHAIN DEHYDROGENASES/REDUCTASES FAMILY MEMBER"/>
    <property type="match status" value="1"/>
</dbReference>
<comment type="similarity">
    <text evidence="1">Belongs to the short-chain dehydrogenases/reductases (SDR) family.</text>
</comment>
<keyword evidence="6" id="KW-1185">Reference proteome</keyword>
<evidence type="ECO:0000256" key="2">
    <source>
        <dbReference type="ARBA" id="ARBA00023002"/>
    </source>
</evidence>
<evidence type="ECO:0000313" key="6">
    <source>
        <dbReference type="Proteomes" id="UP000603200"/>
    </source>
</evidence>
<proteinExistence type="inferred from homology"/>
<dbReference type="Pfam" id="PF00106">
    <property type="entry name" value="adh_short"/>
    <property type="match status" value="1"/>
</dbReference>
<dbReference type="InterPro" id="IPR057326">
    <property type="entry name" value="KR_dom"/>
</dbReference>
<keyword evidence="2" id="KW-0560">Oxidoreductase</keyword>
<evidence type="ECO:0000313" key="5">
    <source>
        <dbReference type="EMBL" id="GIE21312.1"/>
    </source>
</evidence>
<dbReference type="InterPro" id="IPR002347">
    <property type="entry name" value="SDR_fam"/>
</dbReference>
<reference evidence="5 6" key="1">
    <citation type="submission" date="2021-01" db="EMBL/GenBank/DDBJ databases">
        <title>Whole genome shotgun sequence of Actinoplanes humidus NBRC 14915.</title>
        <authorList>
            <person name="Komaki H."/>
            <person name="Tamura T."/>
        </authorList>
    </citation>
    <scope>NUCLEOTIDE SEQUENCE [LARGE SCALE GENOMIC DNA]</scope>
    <source>
        <strain evidence="5 6">NBRC 14915</strain>
    </source>
</reference>
<dbReference type="PROSITE" id="PS00061">
    <property type="entry name" value="ADH_SHORT"/>
    <property type="match status" value="1"/>
</dbReference>
<dbReference type="Pfam" id="PF13561">
    <property type="entry name" value="adh_short_C2"/>
    <property type="match status" value="1"/>
</dbReference>
<dbReference type="PRINTS" id="PR00081">
    <property type="entry name" value="GDHRDH"/>
</dbReference>
<dbReference type="RefSeq" id="WP_203838438.1">
    <property type="nucleotide sequence ID" value="NZ_BAAATV010000026.1"/>
</dbReference>
<evidence type="ECO:0000256" key="3">
    <source>
        <dbReference type="SAM" id="MobiDB-lite"/>
    </source>
</evidence>
<dbReference type="PANTHER" id="PTHR42760:SF133">
    <property type="entry name" value="3-OXOACYL-[ACYL-CARRIER-PROTEIN] REDUCTASE"/>
    <property type="match status" value="1"/>
</dbReference>
<dbReference type="InterPro" id="IPR036291">
    <property type="entry name" value="NAD(P)-bd_dom_sf"/>
</dbReference>
<dbReference type="InterPro" id="IPR020904">
    <property type="entry name" value="Sc_DH/Rdtase_CS"/>
</dbReference>
<dbReference type="Proteomes" id="UP000603200">
    <property type="component" value="Unassembled WGS sequence"/>
</dbReference>
<name>A0ABQ3ZRY3_9ACTN</name>
<organism evidence="5 6">
    <name type="scientific">Winogradskya humida</name>
    <dbReference type="NCBI Taxonomy" id="113566"/>
    <lineage>
        <taxon>Bacteria</taxon>
        <taxon>Bacillati</taxon>
        <taxon>Actinomycetota</taxon>
        <taxon>Actinomycetes</taxon>
        <taxon>Micromonosporales</taxon>
        <taxon>Micromonosporaceae</taxon>
        <taxon>Winogradskya</taxon>
    </lineage>
</organism>
<evidence type="ECO:0000259" key="4">
    <source>
        <dbReference type="SMART" id="SM00822"/>
    </source>
</evidence>
<gene>
    <name evidence="5" type="ORF">Ahu01nite_044140</name>
</gene>
<evidence type="ECO:0000256" key="1">
    <source>
        <dbReference type="ARBA" id="ARBA00006484"/>
    </source>
</evidence>
<dbReference type="SUPFAM" id="SSF51735">
    <property type="entry name" value="NAD(P)-binding Rossmann-fold domains"/>
    <property type="match status" value="1"/>
</dbReference>
<feature type="domain" description="Ketoreductase" evidence="4">
    <location>
        <begin position="7"/>
        <end position="215"/>
    </location>
</feature>
<sequence>MKRLEGKVAVITGGGTRGIGRATAARLVAEGARVFITGRRKAELDEAVEVIGAGVTARAGDTSAGATARAGDNSAGASARAGDSGAGVTAVAGDITDPADLDRLYDTVRAYGRGLDVLFANAATASFATVEQITAEDYDRVFDVNVKGTLFTVQKALPLLNDGASVILNASTAAENGTAGFGAYSASKAAIRSFARTWAHELTGRGIRVNAISPGPIDTSGITELVGEDNADAFKAGEAARIAIGRMGRPDEVAAAVAFLASADSSFMLGANLHVDGGENQI</sequence>